<comment type="caution">
    <text evidence="17">The sequence shown here is derived from an EMBL/GenBank/DDBJ whole genome shotgun (WGS) entry which is preliminary data.</text>
</comment>
<evidence type="ECO:0000313" key="17">
    <source>
        <dbReference type="EMBL" id="MDS1269194.1"/>
    </source>
</evidence>
<dbReference type="EC" id="2.7.7.7" evidence="4"/>
<comment type="subcellular location">
    <subcellularLocation>
        <location evidence="1">Cytoplasm</location>
    </subcellularLocation>
</comment>
<evidence type="ECO:0000259" key="16">
    <source>
        <dbReference type="SMART" id="SM00481"/>
    </source>
</evidence>
<dbReference type="RefSeq" id="WP_310910699.1">
    <property type="nucleotide sequence ID" value="NZ_JAVLVT010000001.1"/>
</dbReference>
<dbReference type="Pfam" id="PF14579">
    <property type="entry name" value="HHH_6"/>
    <property type="match status" value="1"/>
</dbReference>
<comment type="similarity">
    <text evidence="2">Belongs to the DNA polymerase type-C family. DnaE2 subfamily.</text>
</comment>
<evidence type="ECO:0000256" key="14">
    <source>
        <dbReference type="ARBA" id="ARBA00049244"/>
    </source>
</evidence>
<dbReference type="SMART" id="SM00481">
    <property type="entry name" value="POLIIIAc"/>
    <property type="match status" value="1"/>
</dbReference>
<dbReference type="Gene3D" id="1.10.10.1600">
    <property type="entry name" value="Bacterial DNA polymerase III alpha subunit, thumb domain"/>
    <property type="match status" value="1"/>
</dbReference>
<keyword evidence="10" id="KW-0235">DNA replication</keyword>
<gene>
    <name evidence="17" type="primary">dnaE</name>
    <name evidence="17" type="ORF">RIF23_02660</name>
</gene>
<dbReference type="Gene3D" id="1.10.150.870">
    <property type="match status" value="1"/>
</dbReference>
<evidence type="ECO:0000256" key="8">
    <source>
        <dbReference type="ARBA" id="ARBA00022679"/>
    </source>
</evidence>
<evidence type="ECO:0000256" key="13">
    <source>
        <dbReference type="ARBA" id="ARBA00023204"/>
    </source>
</evidence>
<feature type="domain" description="Polymerase/histidinol phosphatase N-terminal" evidence="16">
    <location>
        <begin position="6"/>
        <end position="73"/>
    </location>
</feature>
<evidence type="ECO:0000256" key="12">
    <source>
        <dbReference type="ARBA" id="ARBA00022932"/>
    </source>
</evidence>
<keyword evidence="18" id="KW-1185">Reference proteome</keyword>
<keyword evidence="7" id="KW-0963">Cytoplasm</keyword>
<dbReference type="Pfam" id="PF17657">
    <property type="entry name" value="DNA_pol3_finger"/>
    <property type="match status" value="1"/>
</dbReference>
<accession>A0ABU2H3L3</accession>
<evidence type="ECO:0000313" key="18">
    <source>
        <dbReference type="Proteomes" id="UP001250214"/>
    </source>
</evidence>
<name>A0ABU2H3L3_9ACTN</name>
<dbReference type="Gene3D" id="3.20.20.140">
    <property type="entry name" value="Metal-dependent hydrolases"/>
    <property type="match status" value="1"/>
</dbReference>
<dbReference type="InterPro" id="IPR004365">
    <property type="entry name" value="NA-bd_OB_tRNA"/>
</dbReference>
<dbReference type="EMBL" id="JAVLVT010000001">
    <property type="protein sequence ID" value="MDS1269194.1"/>
    <property type="molecule type" value="Genomic_DNA"/>
</dbReference>
<sequence length="1138" mass="123672">MSTGFAHLNVVSASSMRHGTSHPHVLADRAAELGMDTLALTDRDGVHGAVAHARACVQRGLRPVLGVNLAVAAPDGGRVTLLARGRRGWASLCRVVTAAHATGDTPGTPAIPAAGLAADGLILLLGPDSDVGRAVARGQPNRARRRLLHWRSLYPEAETLAVELVDHYGPDQRRNARAMLHLATETRTLAVLSNAVRYPHPDDVEVAHLLDEVRRWLPGGTGVTPRSAGSPADTGQAYLKSTDEMAALAERICGPDRDAVARLLAHTRALAESCVLDPAADLGLGHPHLPDIADAGLRLWQECTEGLTRRGLEHNDQAHHRLAQELSVIEHQGVCAYFPVIADITRRIRDRGIRTAIRGSGAGSLVNYLLGISEINPLERGLLMERFLTTNRTGLPDIDLDVESARRLEAYQVVFDAYGAPDDQGTYQRVACVSMPETYRARGALRDVGRALGIPPHDIDALARSFPHIRARQISSAVEDLPELRSAALDRYPMAELFRLAERLDGLPRHQAMHPCGIVVSDAQLPDRAPTQPSQSGYPMVQLDKTDVEAMGLIKLDVLGVRMQSAMAHAVAEVERTTGHRIDLDTRPGQDPATYALIRSARTLGCFQIESPGQRELVSRLRPASMDDLVVDISLFRPGPVNSDMITPFLAVRDNERPPLAPTRVLAEVLAETGGVIVFHEQVLAVLHTMTGCGLDTAEAMRRRMDTPDGREQVRRQVTTMAAECGHDPATIDQVWSLLESFGAFGFCKAHAAAFAVPTYQSAWLKRHHPAAFYAGVLTHDPGMYPKRALVQDARQFGVPLLGVDVNHSDRAWRVEPTTDPTDASQRRLGLRVPLGDVQGISDPEVQAVIAGRPYTSLADFTERAHIAHDVTERLVLLGGFDAVHGVGDHPSAPNRRDLLSWLGANRGRRGGPRRSGGQVPLTMLDSPPAGEFPRPTSSELRRVELAELGYEVESHIMREYTELCAHLYAHHGAVSARDLETCRPGAEVMVLGVKVATQTPAVRSGQRVIFTTLDDGSGLVDLTFFESVQEHCAATVFGSWLLAVRGRVTRRGTGISTLTATRAYDLAELDQLWREHGASKLHARLQQTPRASSLRSVGGTRVRHETGARVSPYADLDTGVQQAPRRLWYASPGSTGR</sequence>
<keyword evidence="12" id="KW-0239">DNA-directed DNA polymerase</keyword>
<dbReference type="InterPro" id="IPR040982">
    <property type="entry name" value="DNA_pol3_finger"/>
</dbReference>
<dbReference type="InterPro" id="IPR003141">
    <property type="entry name" value="Pol/His_phosphatase_N"/>
</dbReference>
<keyword evidence="13" id="KW-0234">DNA repair</keyword>
<evidence type="ECO:0000256" key="7">
    <source>
        <dbReference type="ARBA" id="ARBA00022490"/>
    </source>
</evidence>
<evidence type="ECO:0000256" key="2">
    <source>
        <dbReference type="ARBA" id="ARBA00007391"/>
    </source>
</evidence>
<keyword evidence="8 17" id="KW-0808">Transferase</keyword>
<dbReference type="Pfam" id="PF07733">
    <property type="entry name" value="DNA_pol3_alpha"/>
    <property type="match status" value="1"/>
</dbReference>
<evidence type="ECO:0000256" key="1">
    <source>
        <dbReference type="ARBA" id="ARBA00004496"/>
    </source>
</evidence>
<evidence type="ECO:0000256" key="15">
    <source>
        <dbReference type="SAM" id="MobiDB-lite"/>
    </source>
</evidence>
<dbReference type="Pfam" id="PF02811">
    <property type="entry name" value="PHP"/>
    <property type="match status" value="1"/>
</dbReference>
<evidence type="ECO:0000256" key="6">
    <source>
        <dbReference type="ARBA" id="ARBA00019114"/>
    </source>
</evidence>
<evidence type="ECO:0000256" key="9">
    <source>
        <dbReference type="ARBA" id="ARBA00022695"/>
    </source>
</evidence>
<dbReference type="PANTHER" id="PTHR32294:SF4">
    <property type="entry name" value="ERROR-PRONE DNA POLYMERASE"/>
    <property type="match status" value="1"/>
</dbReference>
<keyword evidence="11" id="KW-0227">DNA damage</keyword>
<dbReference type="InterPro" id="IPR004013">
    <property type="entry name" value="PHP_dom"/>
</dbReference>
<evidence type="ECO:0000256" key="11">
    <source>
        <dbReference type="ARBA" id="ARBA00022763"/>
    </source>
</evidence>
<reference evidence="18" key="1">
    <citation type="submission" date="2023-07" db="EMBL/GenBank/DDBJ databases">
        <title>Novel species in the genus Lipingzhangella isolated from Sambhar Salt Lake.</title>
        <authorList>
            <person name="Jiya N."/>
            <person name="Kajale S."/>
            <person name="Sharma A."/>
        </authorList>
    </citation>
    <scope>NUCLEOTIDE SEQUENCE [LARGE SCALE GENOMIC DNA]</scope>
    <source>
        <strain evidence="18">LS1_29</strain>
    </source>
</reference>
<organism evidence="17 18">
    <name type="scientific">Lipingzhangella rawalii</name>
    <dbReference type="NCBI Taxonomy" id="2055835"/>
    <lineage>
        <taxon>Bacteria</taxon>
        <taxon>Bacillati</taxon>
        <taxon>Actinomycetota</taxon>
        <taxon>Actinomycetes</taxon>
        <taxon>Streptosporangiales</taxon>
        <taxon>Nocardiopsidaceae</taxon>
        <taxon>Lipingzhangella</taxon>
    </lineage>
</organism>
<dbReference type="PANTHER" id="PTHR32294">
    <property type="entry name" value="DNA POLYMERASE III SUBUNIT ALPHA"/>
    <property type="match status" value="1"/>
</dbReference>
<dbReference type="InterPro" id="IPR004805">
    <property type="entry name" value="DnaE2/DnaE/PolC"/>
</dbReference>
<dbReference type="Proteomes" id="UP001250214">
    <property type="component" value="Unassembled WGS sequence"/>
</dbReference>
<dbReference type="InterPro" id="IPR029460">
    <property type="entry name" value="DNAPol_HHH"/>
</dbReference>
<evidence type="ECO:0000256" key="10">
    <source>
        <dbReference type="ARBA" id="ARBA00022705"/>
    </source>
</evidence>
<dbReference type="InterPro" id="IPR011708">
    <property type="entry name" value="DNA_pol3_alpha_NTPase_dom"/>
</dbReference>
<feature type="region of interest" description="Disordered" evidence="15">
    <location>
        <begin position="904"/>
        <end position="937"/>
    </location>
</feature>
<comment type="similarity">
    <text evidence="3">Belongs to the DNA polymerase type-C family. DnaE subfamily.</text>
</comment>
<evidence type="ECO:0000256" key="4">
    <source>
        <dbReference type="ARBA" id="ARBA00012417"/>
    </source>
</evidence>
<evidence type="ECO:0000256" key="5">
    <source>
        <dbReference type="ARBA" id="ARBA00017273"/>
    </source>
</evidence>
<evidence type="ECO:0000256" key="3">
    <source>
        <dbReference type="ARBA" id="ARBA00009496"/>
    </source>
</evidence>
<dbReference type="NCBIfam" id="TIGR00594">
    <property type="entry name" value="polc"/>
    <property type="match status" value="1"/>
</dbReference>
<keyword evidence="9 17" id="KW-0548">Nucleotidyltransferase</keyword>
<comment type="catalytic activity">
    <reaction evidence="14">
        <text>DNA(n) + a 2'-deoxyribonucleoside 5'-triphosphate = DNA(n+1) + diphosphate</text>
        <dbReference type="Rhea" id="RHEA:22508"/>
        <dbReference type="Rhea" id="RHEA-COMP:17339"/>
        <dbReference type="Rhea" id="RHEA-COMP:17340"/>
        <dbReference type="ChEBI" id="CHEBI:33019"/>
        <dbReference type="ChEBI" id="CHEBI:61560"/>
        <dbReference type="ChEBI" id="CHEBI:173112"/>
        <dbReference type="EC" id="2.7.7.7"/>
    </reaction>
</comment>
<dbReference type="Pfam" id="PF01336">
    <property type="entry name" value="tRNA_anti-codon"/>
    <property type="match status" value="1"/>
</dbReference>
<dbReference type="GO" id="GO:0003887">
    <property type="term" value="F:DNA-directed DNA polymerase activity"/>
    <property type="evidence" value="ECO:0007669"/>
    <property type="project" value="UniProtKB-EC"/>
</dbReference>
<protein>
    <recommendedName>
        <fullName evidence="6">DNA polymerase III subunit alpha</fullName>
        <ecNumber evidence="4">2.7.7.7</ecNumber>
    </recommendedName>
    <alternativeName>
        <fullName evidence="5">Error-prone DNA polymerase</fullName>
    </alternativeName>
</protein>
<proteinExistence type="inferred from homology"/>
<dbReference type="InterPro" id="IPR041931">
    <property type="entry name" value="DNA_pol3_alpha_thumb_dom"/>
</dbReference>
<dbReference type="CDD" id="cd04485">
    <property type="entry name" value="DnaE_OBF"/>
    <property type="match status" value="1"/>
</dbReference>